<name>A0ABX2ZYJ8_9GAMM</name>
<feature type="transmembrane region" description="Helical" evidence="8">
    <location>
        <begin position="35"/>
        <end position="53"/>
    </location>
</feature>
<keyword evidence="7 8" id="KW-0472">Membrane</keyword>
<organism evidence="9 10">
    <name type="scientific">Piscirickettsia litoralis</name>
    <dbReference type="NCBI Taxonomy" id="1891921"/>
    <lineage>
        <taxon>Bacteria</taxon>
        <taxon>Pseudomonadati</taxon>
        <taxon>Pseudomonadota</taxon>
        <taxon>Gammaproteobacteria</taxon>
        <taxon>Thiotrichales</taxon>
        <taxon>Piscirickettsiaceae</taxon>
        <taxon>Piscirickettsia</taxon>
    </lineage>
</organism>
<feature type="transmembrane region" description="Helical" evidence="8">
    <location>
        <begin position="233"/>
        <end position="258"/>
    </location>
</feature>
<comment type="similarity">
    <text evidence="2">Belongs to the auxin efflux carrier (TC 2.A.69) family.</text>
</comment>
<evidence type="ECO:0000313" key="10">
    <source>
        <dbReference type="Proteomes" id="UP000094329"/>
    </source>
</evidence>
<keyword evidence="6 8" id="KW-1133">Transmembrane helix</keyword>
<dbReference type="EMBL" id="MDTU01000001">
    <property type="protein sequence ID" value="ODN41689.1"/>
    <property type="molecule type" value="Genomic_DNA"/>
</dbReference>
<evidence type="ECO:0000256" key="1">
    <source>
        <dbReference type="ARBA" id="ARBA00004651"/>
    </source>
</evidence>
<evidence type="ECO:0008006" key="11">
    <source>
        <dbReference type="Google" id="ProtNLM"/>
    </source>
</evidence>
<feature type="transmembrane region" description="Helical" evidence="8">
    <location>
        <begin position="200"/>
        <end position="221"/>
    </location>
</feature>
<evidence type="ECO:0000256" key="8">
    <source>
        <dbReference type="SAM" id="Phobius"/>
    </source>
</evidence>
<evidence type="ECO:0000256" key="2">
    <source>
        <dbReference type="ARBA" id="ARBA00010145"/>
    </source>
</evidence>
<accession>A0ABX2ZYJ8</accession>
<gene>
    <name evidence="9" type="ORF">BGC07_00195</name>
</gene>
<comment type="caution">
    <text evidence="9">The sequence shown here is derived from an EMBL/GenBank/DDBJ whole genome shotgun (WGS) entry which is preliminary data.</text>
</comment>
<dbReference type="Proteomes" id="UP000094329">
    <property type="component" value="Unassembled WGS sequence"/>
</dbReference>
<reference evidence="9 10" key="1">
    <citation type="submission" date="2016-08" db="EMBL/GenBank/DDBJ databases">
        <title>Draft genome sequence of Candidatus Piscirickettsia litoralis, from seawater.</title>
        <authorList>
            <person name="Wan X."/>
            <person name="Lee A.J."/>
            <person name="Hou S."/>
            <person name="Donachie S.P."/>
        </authorList>
    </citation>
    <scope>NUCLEOTIDE SEQUENCE [LARGE SCALE GENOMIC DNA]</scope>
    <source>
        <strain evidence="9 10">Y2</strain>
    </source>
</reference>
<evidence type="ECO:0000313" key="9">
    <source>
        <dbReference type="EMBL" id="ODN41689.1"/>
    </source>
</evidence>
<evidence type="ECO:0000256" key="4">
    <source>
        <dbReference type="ARBA" id="ARBA00022475"/>
    </source>
</evidence>
<keyword evidence="4" id="KW-1003">Cell membrane</keyword>
<evidence type="ECO:0000256" key="6">
    <source>
        <dbReference type="ARBA" id="ARBA00022989"/>
    </source>
</evidence>
<feature type="transmembrane region" description="Helical" evidence="8">
    <location>
        <begin position="125"/>
        <end position="147"/>
    </location>
</feature>
<feature type="transmembrane region" description="Helical" evidence="8">
    <location>
        <begin position="264"/>
        <end position="283"/>
    </location>
</feature>
<dbReference type="PANTHER" id="PTHR36838">
    <property type="entry name" value="AUXIN EFFLUX CARRIER FAMILY PROTEIN"/>
    <property type="match status" value="1"/>
</dbReference>
<evidence type="ECO:0000256" key="5">
    <source>
        <dbReference type="ARBA" id="ARBA00022692"/>
    </source>
</evidence>
<feature type="transmembrane region" description="Helical" evidence="8">
    <location>
        <begin position="99"/>
        <end position="119"/>
    </location>
</feature>
<keyword evidence="10" id="KW-1185">Reference proteome</keyword>
<feature type="transmembrane region" description="Helical" evidence="8">
    <location>
        <begin position="65"/>
        <end position="87"/>
    </location>
</feature>
<evidence type="ECO:0000256" key="3">
    <source>
        <dbReference type="ARBA" id="ARBA00022448"/>
    </source>
</evidence>
<dbReference type="Pfam" id="PF03547">
    <property type="entry name" value="Mem_trans"/>
    <property type="match status" value="1"/>
</dbReference>
<dbReference type="InterPro" id="IPR004776">
    <property type="entry name" value="Mem_transp_PIN-like"/>
</dbReference>
<keyword evidence="3" id="KW-0813">Transport</keyword>
<comment type="subcellular location">
    <subcellularLocation>
        <location evidence="1">Cell membrane</location>
        <topology evidence="1">Multi-pass membrane protein</topology>
    </subcellularLocation>
</comment>
<sequence>MGHVFATTSVLFVAIFLGFGFGHSRVFKAGTDITLIHYVFYVALPLALFLSCYKSHFSLAELHYSLAYGLAMVIIIALILFISYKLMGKSLAESVMNSIAVSQVDGAYFTIPLFMLIFASPALAIPLMAIQNIIFFTLAILVIEILISAKNKKNNNQKYLKFVLQRIIAVIFTNPIIASSLLGFVVGALEVPLNDHVVKFLHFMGGTSAPVALFALGISCAHHIKSLKLGSDLFSITLITVFKLILFPVIAWIVGWLMHLPHELLLALVLLCASPTATHNYIIANKYQLGAQTQTFVVVVTTLLSFITINFWLYIL</sequence>
<protein>
    <recommendedName>
        <fullName evidence="11">Transporter</fullName>
    </recommendedName>
</protein>
<feature type="transmembrane region" description="Helical" evidence="8">
    <location>
        <begin position="167"/>
        <end position="188"/>
    </location>
</feature>
<dbReference type="RefSeq" id="WP_069311491.1">
    <property type="nucleotide sequence ID" value="NZ_MDTU01000001.1"/>
</dbReference>
<dbReference type="PANTHER" id="PTHR36838:SF3">
    <property type="entry name" value="TRANSPORTER AUXIN EFFLUX CARRIER EC FAMILY"/>
    <property type="match status" value="1"/>
</dbReference>
<proteinExistence type="inferred from homology"/>
<feature type="transmembrane region" description="Helical" evidence="8">
    <location>
        <begin position="295"/>
        <end position="315"/>
    </location>
</feature>
<evidence type="ECO:0000256" key="7">
    <source>
        <dbReference type="ARBA" id="ARBA00023136"/>
    </source>
</evidence>
<dbReference type="InterPro" id="IPR038770">
    <property type="entry name" value="Na+/solute_symporter_sf"/>
</dbReference>
<feature type="transmembrane region" description="Helical" evidence="8">
    <location>
        <begin position="6"/>
        <end position="23"/>
    </location>
</feature>
<dbReference type="Gene3D" id="1.20.1530.20">
    <property type="match status" value="1"/>
</dbReference>
<keyword evidence="5 8" id="KW-0812">Transmembrane</keyword>